<accession>A0ABN0QNT8</accession>
<proteinExistence type="predicted"/>
<evidence type="ECO:0000256" key="1">
    <source>
        <dbReference type="SAM" id="MobiDB-lite"/>
    </source>
</evidence>
<organism evidence="2 3">
    <name type="scientific">Mycobacterium ulcerans str. Harvey</name>
    <dbReference type="NCBI Taxonomy" id="1299332"/>
    <lineage>
        <taxon>Bacteria</taxon>
        <taxon>Bacillati</taxon>
        <taxon>Actinomycetota</taxon>
        <taxon>Actinomycetes</taxon>
        <taxon>Mycobacteriales</taxon>
        <taxon>Mycobacteriaceae</taxon>
        <taxon>Mycobacterium</taxon>
        <taxon>Mycobacterium ulcerans group</taxon>
    </lineage>
</organism>
<name>A0ABN0QNT8_MYCUL</name>
<gene>
    <name evidence="2" type="ORF">I551_7274</name>
</gene>
<reference evidence="2 3" key="1">
    <citation type="submission" date="2014-01" db="EMBL/GenBank/DDBJ databases">
        <authorList>
            <person name="Dobos K."/>
            <person name="Lenaerts A."/>
            <person name="Ordway D."/>
            <person name="DeGroote M.A."/>
            <person name="Parker T."/>
            <person name="Sizemore C."/>
            <person name="Tallon L.J."/>
            <person name="Sadzewicz L.K."/>
            <person name="Sengamalay N."/>
            <person name="Fraser C.M."/>
            <person name="Hine E."/>
            <person name="Shefchek K.A."/>
            <person name="Das S.P."/>
            <person name="Tettelin H."/>
        </authorList>
    </citation>
    <scope>NUCLEOTIDE SEQUENCE [LARGE SCALE GENOMIC DNA]</scope>
    <source>
        <strain evidence="2 3">Harvey</strain>
    </source>
</reference>
<feature type="compositionally biased region" description="Low complexity" evidence="1">
    <location>
        <begin position="39"/>
        <end position="53"/>
    </location>
</feature>
<dbReference type="EMBL" id="JAOL01000177">
    <property type="protein sequence ID" value="EUA86287.1"/>
    <property type="molecule type" value="Genomic_DNA"/>
</dbReference>
<evidence type="ECO:0000313" key="2">
    <source>
        <dbReference type="EMBL" id="EUA86287.1"/>
    </source>
</evidence>
<dbReference type="Proteomes" id="UP000020681">
    <property type="component" value="Unassembled WGS sequence"/>
</dbReference>
<protein>
    <submittedName>
        <fullName evidence="2">Uncharacterized protein</fullName>
    </submittedName>
</protein>
<comment type="caution">
    <text evidence="2">The sequence shown here is derived from an EMBL/GenBank/DDBJ whole genome shotgun (WGS) entry which is preliminary data.</text>
</comment>
<keyword evidence="3" id="KW-1185">Reference proteome</keyword>
<evidence type="ECO:0000313" key="3">
    <source>
        <dbReference type="Proteomes" id="UP000020681"/>
    </source>
</evidence>
<feature type="region of interest" description="Disordered" evidence="1">
    <location>
        <begin position="34"/>
        <end position="65"/>
    </location>
</feature>
<sequence>MGQYTDHRVMALDKDHVWLNRQVTPIDQLETGPNFLGWTRPSTTTSTLTSVTTQPAPLTPATEPS</sequence>